<protein>
    <recommendedName>
        <fullName evidence="1">GIY-YIG domain-containing protein</fullName>
    </recommendedName>
</protein>
<gene>
    <name evidence="2" type="ORF">METZ01_LOCUS357443</name>
</gene>
<dbReference type="CDD" id="cd10440">
    <property type="entry name" value="GIY-YIG_COG3680"/>
    <property type="match status" value="1"/>
</dbReference>
<feature type="domain" description="GIY-YIG" evidence="1">
    <location>
        <begin position="14"/>
        <end position="104"/>
    </location>
</feature>
<accession>A0A382S3U5</accession>
<dbReference type="InterPro" id="IPR000305">
    <property type="entry name" value="GIY-YIG_endonuc"/>
</dbReference>
<evidence type="ECO:0000259" key="1">
    <source>
        <dbReference type="PROSITE" id="PS50164"/>
    </source>
</evidence>
<dbReference type="EMBL" id="UINC01126238">
    <property type="protein sequence ID" value="SVD04589.1"/>
    <property type="molecule type" value="Genomic_DNA"/>
</dbReference>
<name>A0A382S3U5_9ZZZZ</name>
<reference evidence="2" key="1">
    <citation type="submission" date="2018-05" db="EMBL/GenBank/DDBJ databases">
        <authorList>
            <person name="Lanie J.A."/>
            <person name="Ng W.-L."/>
            <person name="Kazmierczak K.M."/>
            <person name="Andrzejewski T.M."/>
            <person name="Davidsen T.M."/>
            <person name="Wayne K.J."/>
            <person name="Tettelin H."/>
            <person name="Glass J.I."/>
            <person name="Rusch D."/>
            <person name="Podicherti R."/>
            <person name="Tsui H.-C.T."/>
            <person name="Winkler M.E."/>
        </authorList>
    </citation>
    <scope>NUCLEOTIDE SEQUENCE</scope>
</reference>
<dbReference type="Pfam" id="PF22945">
    <property type="entry name" value="LEM-3_GIY-YIG"/>
    <property type="match status" value="1"/>
</dbReference>
<proteinExistence type="predicted"/>
<dbReference type="PROSITE" id="PS50164">
    <property type="entry name" value="GIY_YIG"/>
    <property type="match status" value="1"/>
</dbReference>
<evidence type="ECO:0000313" key="2">
    <source>
        <dbReference type="EMBL" id="SVD04589.1"/>
    </source>
</evidence>
<dbReference type="AlphaFoldDB" id="A0A382S3U5"/>
<organism evidence="2">
    <name type="scientific">marine metagenome</name>
    <dbReference type="NCBI Taxonomy" id="408172"/>
    <lineage>
        <taxon>unclassified sequences</taxon>
        <taxon>metagenomes</taxon>
        <taxon>ecological metagenomes</taxon>
    </lineage>
</organism>
<sequence>MKNKYFDDKTIAELKAYVYALFDPLEDRPFYIGKGRGNRVFQHVEGAIHEDKESNKYETIREIRSRQTKNRVKHTIIRHGMSDEVAFEVESALIDLANRTGANLTNEVTGHNSIENGMMSADEVMRKYNAQPLNELLHSVAIININKKYKIIRDEALQVNTKYLGKDLIYESVKQAWVMGARRETVDYVLAEYRGIIVEVYEVIEVINNEGSPERWYKVPGYKNRWGFNGRRAADNVRDYYLNKSIAHHKKRGAANPIRYSL</sequence>